<dbReference type="PANTHER" id="PTHR10091:SF0">
    <property type="entry name" value="GALACTOSE MUTAROTASE"/>
    <property type="match status" value="1"/>
</dbReference>
<dbReference type="Proteomes" id="UP000198282">
    <property type="component" value="Unassembled WGS sequence"/>
</dbReference>
<dbReference type="GO" id="GO:0006006">
    <property type="term" value="P:glucose metabolic process"/>
    <property type="evidence" value="ECO:0007669"/>
    <property type="project" value="TreeGrafter"/>
</dbReference>
<gene>
    <name evidence="1" type="ORF">SAMN05216276_105149</name>
</gene>
<dbReference type="EMBL" id="FZOD01000051">
    <property type="protein sequence ID" value="SNT49950.1"/>
    <property type="molecule type" value="Genomic_DNA"/>
</dbReference>
<dbReference type="Gene3D" id="2.70.98.10">
    <property type="match status" value="1"/>
</dbReference>
<organism evidence="1 2">
    <name type="scientific">Streptosporangium subroseum</name>
    <dbReference type="NCBI Taxonomy" id="106412"/>
    <lineage>
        <taxon>Bacteria</taxon>
        <taxon>Bacillati</taxon>
        <taxon>Actinomycetota</taxon>
        <taxon>Actinomycetes</taxon>
        <taxon>Streptosporangiales</taxon>
        <taxon>Streptosporangiaceae</taxon>
        <taxon>Streptosporangium</taxon>
    </lineage>
</organism>
<reference evidence="1 2" key="1">
    <citation type="submission" date="2017-06" db="EMBL/GenBank/DDBJ databases">
        <authorList>
            <person name="Kim H.J."/>
            <person name="Triplett B.A."/>
        </authorList>
    </citation>
    <scope>NUCLEOTIDE SEQUENCE [LARGE SCALE GENOMIC DNA]</scope>
    <source>
        <strain evidence="1 2">CGMCC 4.2132</strain>
    </source>
</reference>
<name>A0A239N5C6_9ACTN</name>
<dbReference type="AlphaFoldDB" id="A0A239N5C6"/>
<dbReference type="InterPro" id="IPR037480">
    <property type="entry name" value="YihR-like"/>
</dbReference>
<dbReference type="Pfam" id="PF01263">
    <property type="entry name" value="Aldose_epim"/>
    <property type="match status" value="1"/>
</dbReference>
<accession>A0A239N5C6</accession>
<dbReference type="OrthoDB" id="4739604at2"/>
<dbReference type="InterPro" id="IPR011013">
    <property type="entry name" value="Gal_mutarotase_sf_dom"/>
</dbReference>
<dbReference type="PANTHER" id="PTHR10091">
    <property type="entry name" value="ALDOSE-1-EPIMERASE"/>
    <property type="match status" value="1"/>
</dbReference>
<dbReference type="RefSeq" id="WP_089211642.1">
    <property type="nucleotide sequence ID" value="NZ_FZOD01000051.1"/>
</dbReference>
<sequence length="298" mass="32436">MSRQFTLRSGIMHAEITERSAALRVLRHGERDLVTSWPADGPIPYYSGTLLAPWPNRIGGSSYTFAGEVHRVPTNEEDRGNALHGLVFEVDWQAVEWLSVEDEHGFVRLAHTLTPTPGYPFTLDLQVLYSLTADGLTTTLTAENIGDLPAPYGCGPHPWLLAGGDVKEYELHVPASKVLLVDDLLLPRSLEDVSGTSYDFRTPRTVGDTAVDHAFTELAPDADGQVRMRVTGPDGGVEIRWDAASLPWAQVCTGSSLDHHGLAIEPMTCPPDAFNSGTDLIVLQPGDKIETSWTISAV</sequence>
<evidence type="ECO:0000313" key="1">
    <source>
        <dbReference type="EMBL" id="SNT49950.1"/>
    </source>
</evidence>
<dbReference type="CDD" id="cd09022">
    <property type="entry name" value="Aldose_epim_Ec_YihR"/>
    <property type="match status" value="1"/>
</dbReference>
<proteinExistence type="predicted"/>
<protein>
    <submittedName>
        <fullName evidence="1">Aldose 1-epimerase</fullName>
    </submittedName>
</protein>
<dbReference type="InterPro" id="IPR008183">
    <property type="entry name" value="Aldose_1/G6P_1-epimerase"/>
</dbReference>
<dbReference type="InterPro" id="IPR014718">
    <property type="entry name" value="GH-type_carb-bd"/>
</dbReference>
<dbReference type="GO" id="GO:0004034">
    <property type="term" value="F:aldose 1-epimerase activity"/>
    <property type="evidence" value="ECO:0007669"/>
    <property type="project" value="TreeGrafter"/>
</dbReference>
<keyword evidence="2" id="KW-1185">Reference proteome</keyword>
<dbReference type="SUPFAM" id="SSF74650">
    <property type="entry name" value="Galactose mutarotase-like"/>
    <property type="match status" value="1"/>
</dbReference>
<dbReference type="GO" id="GO:0033499">
    <property type="term" value="P:galactose catabolic process via UDP-galactose, Leloir pathway"/>
    <property type="evidence" value="ECO:0007669"/>
    <property type="project" value="TreeGrafter"/>
</dbReference>
<evidence type="ECO:0000313" key="2">
    <source>
        <dbReference type="Proteomes" id="UP000198282"/>
    </source>
</evidence>
<dbReference type="GO" id="GO:0030246">
    <property type="term" value="F:carbohydrate binding"/>
    <property type="evidence" value="ECO:0007669"/>
    <property type="project" value="InterPro"/>
</dbReference>